<organism evidence="8 9">
    <name type="scientific">Parastrongyloides trichosuri</name>
    <name type="common">Possum-specific nematode worm</name>
    <dbReference type="NCBI Taxonomy" id="131310"/>
    <lineage>
        <taxon>Eukaryota</taxon>
        <taxon>Metazoa</taxon>
        <taxon>Ecdysozoa</taxon>
        <taxon>Nematoda</taxon>
        <taxon>Chromadorea</taxon>
        <taxon>Rhabditida</taxon>
        <taxon>Tylenchina</taxon>
        <taxon>Panagrolaimomorpha</taxon>
        <taxon>Strongyloidoidea</taxon>
        <taxon>Strongyloididae</taxon>
        <taxon>Parastrongyloides</taxon>
    </lineage>
</organism>
<accession>A0A0N4ZHH4</accession>
<dbReference type="WBParaSite" id="PTRK_0000737200.1">
    <property type="protein sequence ID" value="PTRK_0000737200.1"/>
    <property type="gene ID" value="PTRK_0000737200"/>
</dbReference>
<name>A0A0N4ZHH4_PARTI</name>
<evidence type="ECO:0000256" key="3">
    <source>
        <dbReference type="ARBA" id="ARBA00022692"/>
    </source>
</evidence>
<evidence type="ECO:0000256" key="2">
    <source>
        <dbReference type="ARBA" id="ARBA00006565"/>
    </source>
</evidence>
<feature type="transmembrane region" description="Helical" evidence="6">
    <location>
        <begin position="121"/>
        <end position="144"/>
    </location>
</feature>
<dbReference type="PANTHER" id="PTHR21324">
    <property type="entry name" value="FASTING-INDUCIBLE INTEGRAL MEMBRANE PROTEIN TM6P1-RELATED"/>
    <property type="match status" value="1"/>
</dbReference>
<dbReference type="Pfam" id="PF10277">
    <property type="entry name" value="Frag1"/>
    <property type="match status" value="1"/>
</dbReference>
<evidence type="ECO:0000313" key="9">
    <source>
        <dbReference type="WBParaSite" id="PTRK_0000737200.1"/>
    </source>
</evidence>
<dbReference type="PANTHER" id="PTHR21324:SF2">
    <property type="entry name" value="EG:22E5.9 PROTEIN"/>
    <property type="match status" value="1"/>
</dbReference>
<dbReference type="AlphaFoldDB" id="A0A0N4ZHH4"/>
<dbReference type="InterPro" id="IPR019402">
    <property type="entry name" value="CWH43_N"/>
</dbReference>
<keyword evidence="8" id="KW-1185">Reference proteome</keyword>
<dbReference type="PROSITE" id="PS51257">
    <property type="entry name" value="PROKAR_LIPOPROTEIN"/>
    <property type="match status" value="1"/>
</dbReference>
<feature type="transmembrane region" description="Helical" evidence="6">
    <location>
        <begin position="156"/>
        <end position="182"/>
    </location>
</feature>
<proteinExistence type="inferred from homology"/>
<comment type="subcellular location">
    <subcellularLocation>
        <location evidence="1">Endomembrane system</location>
        <topology evidence="1">Multi-pass membrane protein</topology>
    </subcellularLocation>
</comment>
<feature type="transmembrane region" description="Helical" evidence="6">
    <location>
        <begin position="5"/>
        <end position="26"/>
    </location>
</feature>
<protein>
    <submittedName>
        <fullName evidence="9">DNA damage-regulated autophagy modulator protein 2</fullName>
    </submittedName>
</protein>
<reference evidence="9" key="1">
    <citation type="submission" date="2017-02" db="UniProtKB">
        <authorList>
            <consortium name="WormBaseParasite"/>
        </authorList>
    </citation>
    <scope>IDENTIFICATION</scope>
</reference>
<evidence type="ECO:0000256" key="4">
    <source>
        <dbReference type="ARBA" id="ARBA00022989"/>
    </source>
</evidence>
<evidence type="ECO:0000256" key="1">
    <source>
        <dbReference type="ARBA" id="ARBA00004127"/>
    </source>
</evidence>
<feature type="transmembrane region" description="Helical" evidence="6">
    <location>
        <begin position="90"/>
        <end position="109"/>
    </location>
</feature>
<dbReference type="InterPro" id="IPR050911">
    <property type="entry name" value="DRAM/TMEM150_Autophagy_Mod"/>
</dbReference>
<evidence type="ECO:0000313" key="8">
    <source>
        <dbReference type="Proteomes" id="UP000038045"/>
    </source>
</evidence>
<evidence type="ECO:0000256" key="5">
    <source>
        <dbReference type="ARBA" id="ARBA00023136"/>
    </source>
</evidence>
<evidence type="ECO:0000259" key="7">
    <source>
        <dbReference type="Pfam" id="PF10277"/>
    </source>
</evidence>
<evidence type="ECO:0000256" key="6">
    <source>
        <dbReference type="SAM" id="Phobius"/>
    </source>
</evidence>
<dbReference type="GO" id="GO:0012505">
    <property type="term" value="C:endomembrane system"/>
    <property type="evidence" value="ECO:0007669"/>
    <property type="project" value="UniProtKB-SubCell"/>
</dbReference>
<feature type="domain" description="CWH43-like N-terminal" evidence="7">
    <location>
        <begin position="4"/>
        <end position="239"/>
    </location>
</feature>
<feature type="transmembrane region" description="Helical" evidence="6">
    <location>
        <begin position="213"/>
        <end position="233"/>
    </location>
</feature>
<keyword evidence="4 6" id="KW-1133">Transmembrane helix</keyword>
<keyword evidence="5 6" id="KW-0472">Membrane</keyword>
<keyword evidence="3 6" id="KW-0812">Transmembrane</keyword>
<sequence>MKKVWLLPILHVFFACLAFFSGYIIVVSKNLADPLLPYISDGGAFPPESAIFGEFLNIAAFLMAIVSYIRYQQLEVFYDSNKINNTFTKFNTALLFTGWLSSLGMSVVANFQEFSVPSMHAFGALLSFVGGLTYLGGQIILTAFKKPKLVPNWMFLLRTILTAISIIALIFHLITQFTFAFVKKNNDGSYPEWSGVTGIERYPTSSPFYLRHLITTIAEWVLVMSLEIHFLSFSYEMRDFEAKLIAVEYIGEVIDGGDRFDVRTNKIIRRRSEILNTGTISSLRVLDNFSFEK</sequence>
<dbReference type="Proteomes" id="UP000038045">
    <property type="component" value="Unplaced"/>
</dbReference>
<comment type="similarity">
    <text evidence="2">Belongs to the DRAM/TMEM150 family.</text>
</comment>
<feature type="transmembrane region" description="Helical" evidence="6">
    <location>
        <begin position="50"/>
        <end position="69"/>
    </location>
</feature>